<accession>A0A212K548</accession>
<sequence length="320" mass="36061">MKLLKILIFIFIPFLLFSCKEDIMKDIEDGSWNNERSIVSISFEHQVGTATIKRDKNNDGIVSFMFNESAGNKSSVKIKDIELSYGATADTHPGDILNFDNATNSAQITVTAESGQKRTWEITYIPFSDELIGTWKITTLSVYGGAWPEYGGAGYYNDIAERSWNWEYGGSGPVAEYDNTLTFTLEGITEAGDTYGKLINDAGADGKYANFIFIDDPDGARTPIDINYNYRKIPKGESTWKRNSQQGTITFTAADNSTATGRFVGSGQEVLDDYGNSMTVTDKAFTFEYQPTYIWIDIYKDRERLVENLKRFWIQVKKID</sequence>
<dbReference type="AlphaFoldDB" id="A0A212K548"/>
<name>A0A212K548_9BACT</name>
<dbReference type="RefSeq" id="WP_296944375.1">
    <property type="nucleotide sequence ID" value="NZ_LT599032.1"/>
</dbReference>
<reference evidence="1" key="1">
    <citation type="submission" date="2016-04" db="EMBL/GenBank/DDBJ databases">
        <authorList>
            <person name="Evans L.H."/>
            <person name="Alamgir A."/>
            <person name="Owens N."/>
            <person name="Weber N.D."/>
            <person name="Virtaneva K."/>
            <person name="Barbian K."/>
            <person name="Babar A."/>
            <person name="Rosenke K."/>
        </authorList>
    </citation>
    <scope>NUCLEOTIDE SEQUENCE</scope>
    <source>
        <strain evidence="1">86-1</strain>
    </source>
</reference>
<dbReference type="EMBL" id="FLUM01000003">
    <property type="protein sequence ID" value="SBW06870.1"/>
    <property type="molecule type" value="Genomic_DNA"/>
</dbReference>
<evidence type="ECO:0000313" key="1">
    <source>
        <dbReference type="EMBL" id="SBW06870.1"/>
    </source>
</evidence>
<dbReference type="PROSITE" id="PS51257">
    <property type="entry name" value="PROKAR_LIPOPROTEIN"/>
    <property type="match status" value="1"/>
</dbReference>
<protein>
    <submittedName>
        <fullName evidence="1">Uncharacterized protein</fullName>
    </submittedName>
</protein>
<organism evidence="1">
    <name type="scientific">uncultured Dysgonomonas sp</name>
    <dbReference type="NCBI Taxonomy" id="206096"/>
    <lineage>
        <taxon>Bacteria</taxon>
        <taxon>Pseudomonadati</taxon>
        <taxon>Bacteroidota</taxon>
        <taxon>Bacteroidia</taxon>
        <taxon>Bacteroidales</taxon>
        <taxon>Dysgonomonadaceae</taxon>
        <taxon>Dysgonomonas</taxon>
        <taxon>environmental samples</taxon>
    </lineage>
</organism>
<dbReference type="Gene3D" id="2.60.40.2340">
    <property type="match status" value="1"/>
</dbReference>
<gene>
    <name evidence="1" type="ORF">KL86DYS1_31501</name>
</gene>
<proteinExistence type="predicted"/>